<feature type="transmembrane region" description="Helical" evidence="11">
    <location>
        <begin position="220"/>
        <end position="238"/>
    </location>
</feature>
<dbReference type="PANTHER" id="PTHR12428:SF65">
    <property type="entry name" value="CYTOCHROME C OXIDASE ASSEMBLY PROTEIN COX18, MITOCHONDRIAL"/>
    <property type="match status" value="1"/>
</dbReference>
<keyword evidence="4 9" id="KW-0812">Transmembrane</keyword>
<gene>
    <name evidence="13" type="ORF">IAB71_09175</name>
</gene>
<keyword evidence="5" id="KW-0653">Protein transport</keyword>
<dbReference type="PANTHER" id="PTHR12428">
    <property type="entry name" value="OXA1"/>
    <property type="match status" value="1"/>
</dbReference>
<evidence type="ECO:0000256" key="2">
    <source>
        <dbReference type="ARBA" id="ARBA00022448"/>
    </source>
</evidence>
<evidence type="ECO:0000256" key="4">
    <source>
        <dbReference type="ARBA" id="ARBA00022692"/>
    </source>
</evidence>
<proteinExistence type="inferred from homology"/>
<dbReference type="AlphaFoldDB" id="A0A9D1P419"/>
<keyword evidence="7 11" id="KW-0472">Membrane</keyword>
<sequence length="396" mass="44421">MNGIYWVLDAISIPNVGLAIILYTVITYLLLTPIQIKQQKMSKMMTIIQPEIQKIQKKYQGKRDQASQMKMQEETMALQQKYGISPMGSCLPLLIQLPILFGLYQVIYHIPGYISKVANIFSGLAGQILDVNGATSILTTFAESNSIRVSFGEAATQTQVIDFLYMLKPDQWDRLADVQQFQSLHSTITDVAGQSERINSFLGINISQSPWDVIQSSISTGAWLLLIAAILVPVLAWFTQWLNYKLMPQQATTADNPAGGSMKMMNMIMPIFSAFICVTLSMGIGIYWIAGAVIRCIQQVVINRRIAKMDAQELLQKNQEKQAKKRAKKGLPQSKITNQAKINVRNIKNTPKSTADQKENEEDSLGFYNDNARPDSITAKANMVRQFDLQNSKKKK</sequence>
<comment type="caution">
    <text evidence="13">The sequence shown here is derived from an EMBL/GenBank/DDBJ whole genome shotgun (WGS) entry which is preliminary data.</text>
</comment>
<evidence type="ECO:0000256" key="10">
    <source>
        <dbReference type="SAM" id="MobiDB-lite"/>
    </source>
</evidence>
<feature type="transmembrane region" description="Helical" evidence="11">
    <location>
        <begin position="271"/>
        <end position="290"/>
    </location>
</feature>
<evidence type="ECO:0000313" key="14">
    <source>
        <dbReference type="Proteomes" id="UP000824169"/>
    </source>
</evidence>
<feature type="region of interest" description="Disordered" evidence="10">
    <location>
        <begin position="318"/>
        <end position="374"/>
    </location>
</feature>
<evidence type="ECO:0000256" key="9">
    <source>
        <dbReference type="RuleBase" id="RU003945"/>
    </source>
</evidence>
<dbReference type="InterPro" id="IPR047196">
    <property type="entry name" value="YidC_ALB_C"/>
</dbReference>
<keyword evidence="8" id="KW-0143">Chaperone</keyword>
<dbReference type="CDD" id="cd20070">
    <property type="entry name" value="5TM_YidC_Alb3"/>
    <property type="match status" value="1"/>
</dbReference>
<dbReference type="InterPro" id="IPR028055">
    <property type="entry name" value="YidC/Oxa/ALB_C"/>
</dbReference>
<dbReference type="GO" id="GO:0032977">
    <property type="term" value="F:membrane insertase activity"/>
    <property type="evidence" value="ECO:0007669"/>
    <property type="project" value="InterPro"/>
</dbReference>
<evidence type="ECO:0000256" key="8">
    <source>
        <dbReference type="ARBA" id="ARBA00023186"/>
    </source>
</evidence>
<evidence type="ECO:0000256" key="3">
    <source>
        <dbReference type="ARBA" id="ARBA00022475"/>
    </source>
</evidence>
<organism evidence="13 14">
    <name type="scientific">Candidatus Scatomonas pullistercoris</name>
    <dbReference type="NCBI Taxonomy" id="2840920"/>
    <lineage>
        <taxon>Bacteria</taxon>
        <taxon>Bacillati</taxon>
        <taxon>Bacillota</taxon>
        <taxon>Clostridia</taxon>
        <taxon>Lachnospirales</taxon>
        <taxon>Lachnospiraceae</taxon>
        <taxon>Lachnospiraceae incertae sedis</taxon>
        <taxon>Candidatus Scatomonas</taxon>
    </lineage>
</organism>
<evidence type="ECO:0000256" key="1">
    <source>
        <dbReference type="ARBA" id="ARBA00004651"/>
    </source>
</evidence>
<reference evidence="13" key="2">
    <citation type="journal article" date="2021" name="PeerJ">
        <title>Extensive microbial diversity within the chicken gut microbiome revealed by metagenomics and culture.</title>
        <authorList>
            <person name="Gilroy R."/>
            <person name="Ravi A."/>
            <person name="Getino M."/>
            <person name="Pursley I."/>
            <person name="Horton D.L."/>
            <person name="Alikhan N.F."/>
            <person name="Baker D."/>
            <person name="Gharbi K."/>
            <person name="Hall N."/>
            <person name="Watson M."/>
            <person name="Adriaenssens E.M."/>
            <person name="Foster-Nyarko E."/>
            <person name="Jarju S."/>
            <person name="Secka A."/>
            <person name="Antonio M."/>
            <person name="Oren A."/>
            <person name="Chaudhuri R.R."/>
            <person name="La Ragione R."/>
            <person name="Hildebrand F."/>
            <person name="Pallen M.J."/>
        </authorList>
    </citation>
    <scope>NUCLEOTIDE SEQUENCE</scope>
    <source>
        <strain evidence="13">CHK188-20938</strain>
    </source>
</reference>
<accession>A0A9D1P419</accession>
<dbReference type="GO" id="GO:0005886">
    <property type="term" value="C:plasma membrane"/>
    <property type="evidence" value="ECO:0007669"/>
    <property type="project" value="UniProtKB-SubCell"/>
</dbReference>
<keyword evidence="6 11" id="KW-1133">Transmembrane helix</keyword>
<evidence type="ECO:0000256" key="7">
    <source>
        <dbReference type="ARBA" id="ARBA00023136"/>
    </source>
</evidence>
<dbReference type="InterPro" id="IPR001708">
    <property type="entry name" value="YidC/ALB3/OXA1/COX18"/>
</dbReference>
<name>A0A9D1P419_9FIRM</name>
<evidence type="ECO:0000259" key="12">
    <source>
        <dbReference type="Pfam" id="PF02096"/>
    </source>
</evidence>
<evidence type="ECO:0000256" key="6">
    <source>
        <dbReference type="ARBA" id="ARBA00022989"/>
    </source>
</evidence>
<keyword evidence="2" id="KW-0813">Transport</keyword>
<dbReference type="GO" id="GO:0051205">
    <property type="term" value="P:protein insertion into membrane"/>
    <property type="evidence" value="ECO:0007669"/>
    <property type="project" value="TreeGrafter"/>
</dbReference>
<keyword evidence="3" id="KW-1003">Cell membrane</keyword>
<dbReference type="EMBL" id="DVOO01000027">
    <property type="protein sequence ID" value="HIV25927.1"/>
    <property type="molecule type" value="Genomic_DNA"/>
</dbReference>
<feature type="compositionally biased region" description="Polar residues" evidence="10">
    <location>
        <begin position="334"/>
        <end position="354"/>
    </location>
</feature>
<dbReference type="Proteomes" id="UP000824169">
    <property type="component" value="Unassembled WGS sequence"/>
</dbReference>
<comment type="similarity">
    <text evidence="9">Belongs to the OXA1/ALB3/YidC family.</text>
</comment>
<evidence type="ECO:0000313" key="13">
    <source>
        <dbReference type="EMBL" id="HIV25927.1"/>
    </source>
</evidence>
<dbReference type="NCBIfam" id="TIGR03592">
    <property type="entry name" value="yidC_oxa1_cterm"/>
    <property type="match status" value="1"/>
</dbReference>
<evidence type="ECO:0000256" key="5">
    <source>
        <dbReference type="ARBA" id="ARBA00022927"/>
    </source>
</evidence>
<comment type="subcellular location">
    <subcellularLocation>
        <location evidence="1">Cell membrane</location>
        <topology evidence="1">Multi-pass membrane protein</topology>
    </subcellularLocation>
    <subcellularLocation>
        <location evidence="9">Membrane</location>
        <topology evidence="9">Multi-pass membrane protein</topology>
    </subcellularLocation>
</comment>
<feature type="transmembrane region" description="Helical" evidence="11">
    <location>
        <begin position="12"/>
        <end position="31"/>
    </location>
</feature>
<dbReference type="Pfam" id="PF02096">
    <property type="entry name" value="60KD_IMP"/>
    <property type="match status" value="1"/>
</dbReference>
<feature type="domain" description="Membrane insertase YidC/Oxa/ALB C-terminal" evidence="12">
    <location>
        <begin position="17"/>
        <end position="304"/>
    </location>
</feature>
<dbReference type="GO" id="GO:0015031">
    <property type="term" value="P:protein transport"/>
    <property type="evidence" value="ECO:0007669"/>
    <property type="project" value="UniProtKB-KW"/>
</dbReference>
<reference evidence="13" key="1">
    <citation type="submission" date="2020-10" db="EMBL/GenBank/DDBJ databases">
        <authorList>
            <person name="Gilroy R."/>
        </authorList>
    </citation>
    <scope>NUCLEOTIDE SEQUENCE</scope>
    <source>
        <strain evidence="13">CHK188-20938</strain>
    </source>
</reference>
<evidence type="ECO:0000256" key="11">
    <source>
        <dbReference type="SAM" id="Phobius"/>
    </source>
</evidence>
<protein>
    <submittedName>
        <fullName evidence="13">YidC/Oxa1 family membrane protein insertase</fullName>
    </submittedName>
</protein>